<dbReference type="EMBL" id="QWIQ01000736">
    <property type="protein sequence ID" value="RMY78229.1"/>
    <property type="molecule type" value="Genomic_DNA"/>
</dbReference>
<feature type="region of interest" description="Disordered" evidence="1">
    <location>
        <begin position="76"/>
        <end position="258"/>
    </location>
</feature>
<accession>A0A3M7ENS8</accession>
<feature type="compositionally biased region" description="Low complexity" evidence="1">
    <location>
        <begin position="301"/>
        <end position="311"/>
    </location>
</feature>
<feature type="compositionally biased region" description="Polar residues" evidence="1">
    <location>
        <begin position="164"/>
        <end position="177"/>
    </location>
</feature>
<feature type="region of interest" description="Disordered" evidence="1">
    <location>
        <begin position="291"/>
        <end position="315"/>
    </location>
</feature>
<name>A0A3M7ENS8_HORWE</name>
<feature type="region of interest" description="Disordered" evidence="1">
    <location>
        <begin position="329"/>
        <end position="396"/>
    </location>
</feature>
<reference evidence="2 3" key="1">
    <citation type="journal article" date="2018" name="BMC Genomics">
        <title>Genomic evidence for intraspecific hybridization in a clonal and extremely halotolerant yeast.</title>
        <authorList>
            <person name="Gostincar C."/>
            <person name="Stajich J.E."/>
            <person name="Zupancic J."/>
            <person name="Zalar P."/>
            <person name="Gunde-Cimerman N."/>
        </authorList>
    </citation>
    <scope>NUCLEOTIDE SEQUENCE [LARGE SCALE GENOMIC DNA]</scope>
    <source>
        <strain evidence="2 3">EXF-171</strain>
    </source>
</reference>
<proteinExistence type="predicted"/>
<evidence type="ECO:0000313" key="3">
    <source>
        <dbReference type="Proteomes" id="UP000281468"/>
    </source>
</evidence>
<feature type="non-terminal residue" evidence="2">
    <location>
        <position position="1"/>
    </location>
</feature>
<comment type="caution">
    <text evidence="2">The sequence shown here is derived from an EMBL/GenBank/DDBJ whole genome shotgun (WGS) entry which is preliminary data.</text>
</comment>
<feature type="compositionally biased region" description="Polar residues" evidence="1">
    <location>
        <begin position="142"/>
        <end position="157"/>
    </location>
</feature>
<protein>
    <submittedName>
        <fullName evidence="2">Uncharacterized protein</fullName>
    </submittedName>
</protein>
<evidence type="ECO:0000256" key="1">
    <source>
        <dbReference type="SAM" id="MobiDB-lite"/>
    </source>
</evidence>
<feature type="compositionally biased region" description="Low complexity" evidence="1">
    <location>
        <begin position="353"/>
        <end position="362"/>
    </location>
</feature>
<gene>
    <name evidence="2" type="ORF">D0862_13411</name>
</gene>
<feature type="compositionally biased region" description="Polar residues" evidence="1">
    <location>
        <begin position="330"/>
        <end position="343"/>
    </location>
</feature>
<dbReference type="Proteomes" id="UP000281468">
    <property type="component" value="Unassembled WGS sequence"/>
</dbReference>
<feature type="compositionally biased region" description="Acidic residues" evidence="1">
    <location>
        <begin position="129"/>
        <end position="138"/>
    </location>
</feature>
<sequence>DLDLVTRQRWIRHHARLRLRGAQDLRSWKTRKLVVMDMYPLCIACEMAFAPCYCDPCEPYTDYLAIPDSWVEISSQPSSSSLSSINDDPVTTGATVQSDSRQRRRRTLRPAAPSHLNIASRAPSTSSQDEYEESESDDDRIMSSSGEGVAMPSQQQRIGRRSLGGNSSASEDNGQEQISEDDDDENRTAVNHPLRANSEACFTPQPNAFSHPPSSGSMRHASQPVVGSYFPSSRPPARHTGRQSLEARTPGHLPQNILSPSYNPLAAAQHDEALRASLSTLLSCAAAARGLPKSAEQQKRPPTAAPAQTAPRGHRAEPMSFRLIPESAAPVNQPTSSPQQFQEPTFHPTLRRTSTSTSSSSSPHQTQAPKEKRKANVRTRSTSRERRLKKARRGSTQDELAVTPTLLTWVVSAGVVLFFSAVSFSAEYSLGKEAGRFEAGGVGGFASDDPGLRGCAKEAGRSSLGLKRSLARSAVQV</sequence>
<feature type="compositionally biased region" description="Polar residues" evidence="1">
    <location>
        <begin position="204"/>
        <end position="217"/>
    </location>
</feature>
<dbReference type="AlphaFoldDB" id="A0A3M7ENS8"/>
<organism evidence="2 3">
    <name type="scientific">Hortaea werneckii</name>
    <name type="common">Black yeast</name>
    <name type="synonym">Cladosporium werneckii</name>
    <dbReference type="NCBI Taxonomy" id="91943"/>
    <lineage>
        <taxon>Eukaryota</taxon>
        <taxon>Fungi</taxon>
        <taxon>Dikarya</taxon>
        <taxon>Ascomycota</taxon>
        <taxon>Pezizomycotina</taxon>
        <taxon>Dothideomycetes</taxon>
        <taxon>Dothideomycetidae</taxon>
        <taxon>Mycosphaerellales</taxon>
        <taxon>Teratosphaeriaceae</taxon>
        <taxon>Hortaea</taxon>
    </lineage>
</organism>
<evidence type="ECO:0000313" key="2">
    <source>
        <dbReference type="EMBL" id="RMY78229.1"/>
    </source>
</evidence>